<accession>A0AAD7L641</accession>
<organism evidence="5 6">
    <name type="scientific">Quillaja saponaria</name>
    <name type="common">Soap bark tree</name>
    <dbReference type="NCBI Taxonomy" id="32244"/>
    <lineage>
        <taxon>Eukaryota</taxon>
        <taxon>Viridiplantae</taxon>
        <taxon>Streptophyta</taxon>
        <taxon>Embryophyta</taxon>
        <taxon>Tracheophyta</taxon>
        <taxon>Spermatophyta</taxon>
        <taxon>Magnoliopsida</taxon>
        <taxon>eudicotyledons</taxon>
        <taxon>Gunneridae</taxon>
        <taxon>Pentapetalae</taxon>
        <taxon>rosids</taxon>
        <taxon>fabids</taxon>
        <taxon>Fabales</taxon>
        <taxon>Quillajaceae</taxon>
        <taxon>Quillaja</taxon>
    </lineage>
</organism>
<comment type="similarity">
    <text evidence="1">Belongs to the PPR family. PCMP-H subfamily.</text>
</comment>
<dbReference type="InterPro" id="IPR046848">
    <property type="entry name" value="E_motif"/>
</dbReference>
<dbReference type="PANTHER" id="PTHR47926:SF533">
    <property type="entry name" value="DYW DOMAIN-CONTAINING PROTEIN"/>
    <property type="match status" value="1"/>
</dbReference>
<keyword evidence="2" id="KW-0677">Repeat</keyword>
<dbReference type="GO" id="GO:0003723">
    <property type="term" value="F:RNA binding"/>
    <property type="evidence" value="ECO:0007669"/>
    <property type="project" value="InterPro"/>
</dbReference>
<sequence>MLTGYAQYGLIGQARMVFESIPERNVVSWNAMISGFVKNGDLKNAREFFDRMPKRNVTSWNSMITGYCHCGMMREAHELFDHMEKRNYVSWMVMISGHVEMYEYLEAWDVFLMMIRHGVKPEQSIFVVTLSAVTGLNNLELVESLRTVAIKTGYEENVVVGTALLNAFTRNGCLDCAFEFFETMPERNEYTWSAIVAALYQCERLEEAKDIFLRIPVKNATSWAAMIAGFVQNGHSREALKLFSELHRSGMIPSHSEWDVVSWTAIISAYEQAEQGDIAFELFCKMLDRGVKPNQSAITSLLSACRCMGVTTLGEQIHALAHKVGLNACLFVSNALISMYFKCGSLDGFPIFQEMSDRDIVPWNAVLAGCGQNGLGMEGIEIFRQMQAAGTLPNAISFLGVLCACSHADLVDRGWEYFHSMHQDYGIMPLVHHYTCMVSLFGRAGRLSSAEKLIENLPVQPDIVIWEALLGACRIHHNIKLGQKIAERLLQMGARRSSTYVLLCNIYACQGMWKEVLELRETMKDKGISKEPGISWIQIKNKLHYFLMGDQSHSEITEIHSKLKELYICIRKAGYVPDTSFALHDVEEEQKQDELLYHSEKLALAYAILRTPNGAPIHIMKNLQVCADCHSFMKFASKTTHCKIIVRDVNRFHHFKDSSCSCGKISNSF</sequence>
<evidence type="ECO:0000313" key="6">
    <source>
        <dbReference type="Proteomes" id="UP001163823"/>
    </source>
</evidence>
<feature type="domain" description="DYW" evidence="4">
    <location>
        <begin position="574"/>
        <end position="664"/>
    </location>
</feature>
<dbReference type="FunFam" id="1.25.40.10:FF:000366">
    <property type="entry name" value="Pentatricopeptide (PPR) repeat-containing protein"/>
    <property type="match status" value="1"/>
</dbReference>
<evidence type="ECO:0000256" key="1">
    <source>
        <dbReference type="ARBA" id="ARBA00006643"/>
    </source>
</evidence>
<dbReference type="GO" id="GO:0009451">
    <property type="term" value="P:RNA modification"/>
    <property type="evidence" value="ECO:0007669"/>
    <property type="project" value="InterPro"/>
</dbReference>
<evidence type="ECO:0000256" key="3">
    <source>
        <dbReference type="PROSITE-ProRule" id="PRU00708"/>
    </source>
</evidence>
<feature type="repeat" description="PPR" evidence="3">
    <location>
        <begin position="219"/>
        <end position="253"/>
    </location>
</feature>
<keyword evidence="6" id="KW-1185">Reference proteome</keyword>
<dbReference type="Pfam" id="PF14432">
    <property type="entry name" value="DYW_deaminase"/>
    <property type="match status" value="1"/>
</dbReference>
<dbReference type="Pfam" id="PF01535">
    <property type="entry name" value="PPR"/>
    <property type="match status" value="7"/>
</dbReference>
<dbReference type="GO" id="GO:0008270">
    <property type="term" value="F:zinc ion binding"/>
    <property type="evidence" value="ECO:0007669"/>
    <property type="project" value="InterPro"/>
</dbReference>
<dbReference type="PROSITE" id="PS51375">
    <property type="entry name" value="PPR"/>
    <property type="match status" value="6"/>
</dbReference>
<dbReference type="Pfam" id="PF20431">
    <property type="entry name" value="E_motif"/>
    <property type="match status" value="1"/>
</dbReference>
<dbReference type="FunFam" id="1.25.40.10:FF:000031">
    <property type="entry name" value="Pentatricopeptide repeat-containing protein mitochondrial"/>
    <property type="match status" value="1"/>
</dbReference>
<dbReference type="InterPro" id="IPR032867">
    <property type="entry name" value="DYW_dom"/>
</dbReference>
<name>A0AAD7L641_QUISA</name>
<dbReference type="InterPro" id="IPR046960">
    <property type="entry name" value="PPR_At4g14850-like_plant"/>
</dbReference>
<evidence type="ECO:0000256" key="2">
    <source>
        <dbReference type="ARBA" id="ARBA00022737"/>
    </source>
</evidence>
<comment type="caution">
    <text evidence="5">The sequence shown here is derived from an EMBL/GenBank/DDBJ whole genome shotgun (WGS) entry which is preliminary data.</text>
</comment>
<feature type="repeat" description="PPR" evidence="3">
    <location>
        <begin position="359"/>
        <end position="393"/>
    </location>
</feature>
<dbReference type="NCBIfam" id="TIGR00756">
    <property type="entry name" value="PPR"/>
    <property type="match status" value="6"/>
</dbReference>
<protein>
    <submittedName>
        <fullName evidence="5">Pentatricopeptide repeat</fullName>
    </submittedName>
</protein>
<reference evidence="5" key="1">
    <citation type="journal article" date="2023" name="Science">
        <title>Elucidation of the pathway for biosynthesis of saponin adjuvants from the soapbark tree.</title>
        <authorList>
            <person name="Reed J."/>
            <person name="Orme A."/>
            <person name="El-Demerdash A."/>
            <person name="Owen C."/>
            <person name="Martin L.B.B."/>
            <person name="Misra R.C."/>
            <person name="Kikuchi S."/>
            <person name="Rejzek M."/>
            <person name="Martin A.C."/>
            <person name="Harkess A."/>
            <person name="Leebens-Mack J."/>
            <person name="Louveau T."/>
            <person name="Stephenson M.J."/>
            <person name="Osbourn A."/>
        </authorList>
    </citation>
    <scope>NUCLEOTIDE SEQUENCE</scope>
    <source>
        <strain evidence="5">S10</strain>
    </source>
</reference>
<dbReference type="InterPro" id="IPR011990">
    <property type="entry name" value="TPR-like_helical_dom_sf"/>
</dbReference>
<evidence type="ECO:0000259" key="4">
    <source>
        <dbReference type="Pfam" id="PF14432"/>
    </source>
</evidence>
<dbReference type="AlphaFoldDB" id="A0AAD7L641"/>
<dbReference type="EMBL" id="JARAOO010000011">
    <property type="protein sequence ID" value="KAJ7951938.1"/>
    <property type="molecule type" value="Genomic_DNA"/>
</dbReference>
<feature type="repeat" description="PPR" evidence="3">
    <location>
        <begin position="25"/>
        <end position="55"/>
    </location>
</feature>
<proteinExistence type="inferred from homology"/>
<evidence type="ECO:0000313" key="5">
    <source>
        <dbReference type="EMBL" id="KAJ7951938.1"/>
    </source>
</evidence>
<dbReference type="Gene3D" id="1.25.40.10">
    <property type="entry name" value="Tetratricopeptide repeat domain"/>
    <property type="match status" value="6"/>
</dbReference>
<feature type="repeat" description="PPR" evidence="3">
    <location>
        <begin position="496"/>
        <end position="530"/>
    </location>
</feature>
<dbReference type="KEGG" id="qsa:O6P43_027912"/>
<feature type="repeat" description="PPR" evidence="3">
    <location>
        <begin position="259"/>
        <end position="293"/>
    </location>
</feature>
<dbReference type="InterPro" id="IPR002885">
    <property type="entry name" value="PPR_rpt"/>
</dbReference>
<gene>
    <name evidence="5" type="ORF">O6P43_027912</name>
</gene>
<dbReference type="Proteomes" id="UP001163823">
    <property type="component" value="Chromosome 11"/>
</dbReference>
<feature type="repeat" description="PPR" evidence="3">
    <location>
        <begin position="56"/>
        <end position="90"/>
    </location>
</feature>
<dbReference type="PANTHER" id="PTHR47926">
    <property type="entry name" value="PENTATRICOPEPTIDE REPEAT-CONTAINING PROTEIN"/>
    <property type="match status" value="1"/>
</dbReference>
<dbReference type="Pfam" id="PF13041">
    <property type="entry name" value="PPR_2"/>
    <property type="match status" value="2"/>
</dbReference>